<comment type="similarity">
    <text evidence="1">Belongs to the protein prenyltransferase subunit alpha family.</text>
</comment>
<proteinExistence type="inferred from homology"/>
<evidence type="ECO:0000313" key="6">
    <source>
        <dbReference type="Proteomes" id="UP000838878"/>
    </source>
</evidence>
<sequence length="446" mass="53313">MEEDKFALVEKIIKDVHNVLSKIAELYAFDVVPMDINFQNKSPVLHLENCLGLESWCVKHVYMYCYSELMDKYCIMTKRKLKKISSIDCDRLIRLMNITLLLNPEINSLWNKRRDMVLDLILDKSVELHFTRLILSRKPKCNEVFAYRRWILENIFQDENVQINNIESLINDEFIICDLASDKSPNNYHSWNHRMWVLNMMNVRRAEIDLNALYIKEYHFSEKWTSKHVSDYSCFHYHQFCIKNIYNLSNNSWTTLENTLNINLRKIFVNILASNLPKDMTIQASEENLISYTSENLMNFLLAYSNKTCNCSVDYVQLCMKLQILFHALVSNNELIQFYKYHETLWYHRRFVLHEIIAIMYDHFGLVRHNGALIKKSCKNCNYDELRQKQAKIGRYDSNRIYSSVLFNIIVSHEKKFIEERRKDGDNYADRHEKYLKFVEGLNNVM</sequence>
<dbReference type="PROSITE" id="PS51147">
    <property type="entry name" value="PFTA"/>
    <property type="match status" value="1"/>
</dbReference>
<dbReference type="GO" id="GO:0005737">
    <property type="term" value="C:cytoplasm"/>
    <property type="evidence" value="ECO:0007669"/>
    <property type="project" value="TreeGrafter"/>
</dbReference>
<keyword evidence="2" id="KW-0637">Prenyltransferase</keyword>
<dbReference type="Pfam" id="PF01239">
    <property type="entry name" value="PPTA"/>
    <property type="match status" value="3"/>
</dbReference>
<feature type="non-terminal residue" evidence="5">
    <location>
        <position position="446"/>
    </location>
</feature>
<dbReference type="OrthoDB" id="5358702at2759"/>
<evidence type="ECO:0000313" key="5">
    <source>
        <dbReference type="EMBL" id="CAH0724986.1"/>
    </source>
</evidence>
<gene>
    <name evidence="5" type="ORF">BINO364_LOCUS10617</name>
</gene>
<dbReference type="Gene3D" id="1.25.40.120">
    <property type="entry name" value="Protein prenylyltransferase"/>
    <property type="match status" value="1"/>
</dbReference>
<evidence type="ECO:0008006" key="7">
    <source>
        <dbReference type="Google" id="ProtNLM"/>
    </source>
</evidence>
<keyword evidence="6" id="KW-1185">Reference proteome</keyword>
<name>A0A8J9URB9_9NEOP</name>
<evidence type="ECO:0000256" key="3">
    <source>
        <dbReference type="ARBA" id="ARBA00022679"/>
    </source>
</evidence>
<accession>A0A8J9URB9</accession>
<dbReference type="GO" id="GO:0008318">
    <property type="term" value="F:protein prenyltransferase activity"/>
    <property type="evidence" value="ECO:0007669"/>
    <property type="project" value="InterPro"/>
</dbReference>
<keyword evidence="3" id="KW-0808">Transferase</keyword>
<reference evidence="5" key="1">
    <citation type="submission" date="2021-12" db="EMBL/GenBank/DDBJ databases">
        <authorList>
            <person name="Martin H S."/>
        </authorList>
    </citation>
    <scope>NUCLEOTIDE SEQUENCE</scope>
</reference>
<organism evidence="5 6">
    <name type="scientific">Brenthis ino</name>
    <name type="common">lesser marbled fritillary</name>
    <dbReference type="NCBI Taxonomy" id="405034"/>
    <lineage>
        <taxon>Eukaryota</taxon>
        <taxon>Metazoa</taxon>
        <taxon>Ecdysozoa</taxon>
        <taxon>Arthropoda</taxon>
        <taxon>Hexapoda</taxon>
        <taxon>Insecta</taxon>
        <taxon>Pterygota</taxon>
        <taxon>Neoptera</taxon>
        <taxon>Endopterygota</taxon>
        <taxon>Lepidoptera</taxon>
        <taxon>Glossata</taxon>
        <taxon>Ditrysia</taxon>
        <taxon>Papilionoidea</taxon>
        <taxon>Nymphalidae</taxon>
        <taxon>Heliconiinae</taxon>
        <taxon>Argynnini</taxon>
        <taxon>Brenthis</taxon>
    </lineage>
</organism>
<dbReference type="PANTHER" id="PTHR11129">
    <property type="entry name" value="PROTEIN FARNESYLTRANSFERASE ALPHA SUBUNIT/RAB GERANYLGERANYL TRANSFERASE ALPHA SUBUNIT"/>
    <property type="match status" value="1"/>
</dbReference>
<dbReference type="Proteomes" id="UP000838878">
    <property type="component" value="Chromosome 5"/>
</dbReference>
<dbReference type="PANTHER" id="PTHR11129:SF3">
    <property type="entry name" value="PROTEIN PRENYLTRANSFERASE ALPHA SUBUNIT REPEAT-CONTAINING PROTEIN 1"/>
    <property type="match status" value="1"/>
</dbReference>
<dbReference type="SUPFAM" id="SSF48439">
    <property type="entry name" value="Protein prenylyltransferase"/>
    <property type="match status" value="1"/>
</dbReference>
<keyword evidence="4" id="KW-0677">Repeat</keyword>
<evidence type="ECO:0000256" key="2">
    <source>
        <dbReference type="ARBA" id="ARBA00022602"/>
    </source>
</evidence>
<dbReference type="AlphaFoldDB" id="A0A8J9URB9"/>
<dbReference type="EMBL" id="OV170225">
    <property type="protein sequence ID" value="CAH0724986.1"/>
    <property type="molecule type" value="Genomic_DNA"/>
</dbReference>
<evidence type="ECO:0000256" key="4">
    <source>
        <dbReference type="ARBA" id="ARBA00022737"/>
    </source>
</evidence>
<evidence type="ECO:0000256" key="1">
    <source>
        <dbReference type="ARBA" id="ARBA00006734"/>
    </source>
</evidence>
<dbReference type="InterPro" id="IPR002088">
    <property type="entry name" value="Prenyl_trans_a"/>
</dbReference>
<protein>
    <recommendedName>
        <fullName evidence="7">Protein prenyltransferase alpha subunit repeat-containing protein 1</fullName>
    </recommendedName>
</protein>